<accession>A0A091A4E2</accession>
<keyword evidence="2" id="KW-1185">Reference proteome</keyword>
<proteinExistence type="predicted"/>
<reference evidence="1 2" key="1">
    <citation type="submission" date="2014-04" db="EMBL/GenBank/DDBJ databases">
        <authorList>
            <person name="Bishop-Lilly K.A."/>
            <person name="Broomall S.M."/>
            <person name="Chain P.S."/>
            <person name="Chertkov O."/>
            <person name="Coyne S.R."/>
            <person name="Daligault H.E."/>
            <person name="Davenport K.W."/>
            <person name="Erkkila T."/>
            <person name="Frey K.G."/>
            <person name="Gibbons H.S."/>
            <person name="Gu W."/>
            <person name="Jaissle J."/>
            <person name="Johnson S.L."/>
            <person name="Koroleva G.I."/>
            <person name="Ladner J.T."/>
            <person name="Lo C.-C."/>
            <person name="Minogue T.D."/>
            <person name="Munk C."/>
            <person name="Palacios G.F."/>
            <person name="Redden C.L."/>
            <person name="Rosenzweig C.N."/>
            <person name="Scholz M.B."/>
            <person name="Teshima H."/>
            <person name="Xu Y."/>
        </authorList>
    </citation>
    <scope>NUCLEOTIDE SEQUENCE [LARGE SCALE GENOMIC DNA]</scope>
    <source>
        <strain evidence="1 2">8244</strain>
    </source>
</reference>
<dbReference type="OrthoDB" id="9786961at2"/>
<gene>
    <name evidence="1" type="ORF">DJ90_2505</name>
</gene>
<dbReference type="Proteomes" id="UP000029278">
    <property type="component" value="Unassembled WGS sequence"/>
</dbReference>
<dbReference type="EMBL" id="JMQA01000012">
    <property type="protein sequence ID" value="KFN11136.1"/>
    <property type="molecule type" value="Genomic_DNA"/>
</dbReference>
<dbReference type="HOGENOM" id="CLU_048696_0_1_9"/>
<dbReference type="PATRIC" id="fig|44252.3.peg.866"/>
<evidence type="ECO:0000313" key="2">
    <source>
        <dbReference type="Proteomes" id="UP000029278"/>
    </source>
</evidence>
<dbReference type="InterPro" id="IPR019292">
    <property type="entry name" value="McrC"/>
</dbReference>
<dbReference type="PANTHER" id="PTHR38733">
    <property type="entry name" value="PROTEIN MCRC"/>
    <property type="match status" value="1"/>
</dbReference>
<dbReference type="Pfam" id="PF10117">
    <property type="entry name" value="McrBC"/>
    <property type="match status" value="1"/>
</dbReference>
<comment type="caution">
    <text evidence="1">The sequence shown here is derived from an EMBL/GenBank/DDBJ whole genome shotgun (WGS) entry which is preliminary data.</text>
</comment>
<dbReference type="REBASE" id="96564">
    <property type="entry name" value="Pma8244McrBCP"/>
</dbReference>
<organism evidence="1 2">
    <name type="scientific">Paenibacillus macerans</name>
    <name type="common">Bacillus macerans</name>
    <dbReference type="NCBI Taxonomy" id="44252"/>
    <lineage>
        <taxon>Bacteria</taxon>
        <taxon>Bacillati</taxon>
        <taxon>Bacillota</taxon>
        <taxon>Bacilli</taxon>
        <taxon>Bacillales</taxon>
        <taxon>Paenibacillaceae</taxon>
        <taxon>Paenibacillus</taxon>
    </lineage>
</organism>
<dbReference type="AlphaFoldDB" id="A0A091A4E2"/>
<evidence type="ECO:0000313" key="1">
    <source>
        <dbReference type="EMBL" id="KFN11136.1"/>
    </source>
</evidence>
<name>A0A091A4E2_PAEMA</name>
<dbReference type="PANTHER" id="PTHR38733:SF1">
    <property type="entry name" value="TYPE IV METHYL-DIRECTED RESTRICTION ENZYME ECOKMCRBC"/>
    <property type="match status" value="1"/>
</dbReference>
<protein>
    <submittedName>
        <fullName evidence="1">McrBC 5-methylcytosine restriction system component family protein</fullName>
    </submittedName>
</protein>
<dbReference type="STRING" id="44252.DJ90_2505"/>
<sequence>MSMKLFSNSRKINKVTLKEYGTLCKNPDGTALGYQCIAEPAFDRLERIVLESRGTSTMTDALELMTVGSRRGIGKIISAKNHVGVIAMTDGTQIEILPKIYARDDESSITQTKSIFIDMLRSVNDIPNKHYNPTGLGAEKNHLLDIFIRMFIEEAAALVKRGLKSDYSVHQDNERFYKGKQLFSQHMKHNAAHKERFYIEYDEFSLNRPENRLIKTTVELLLKVSGHPNNQKDLYSLLGAFDSVERSVHPERDWASVSTDRNMKEYQTILEWCRLFLAGQSFTPFRGGSAAYALLFPMEKVFERYVAGLLKKVLADPRIHVKTQDRSYRLFDNPPRFQLKPDIVVQGPSGVVVLDTKWKLLSPGSDFGITQADMYQAYAYGKKYGAGKVYLVYPWTPKLSGTEQPIKFDSGDGVEVRIAFLDLSLGKACVDGLVDELLNEIADM</sequence>